<dbReference type="AlphaFoldDB" id="A0A179IRB4"/>
<dbReference type="GO" id="GO:0030288">
    <property type="term" value="C:outer membrane-bounded periplasmic space"/>
    <property type="evidence" value="ECO:0007669"/>
    <property type="project" value="TreeGrafter"/>
</dbReference>
<keyword evidence="4" id="KW-1185">Reference proteome</keyword>
<evidence type="ECO:0000313" key="4">
    <source>
        <dbReference type="Proteomes" id="UP000243024"/>
    </source>
</evidence>
<accession>A0A179IRB4</accession>
<dbReference type="OrthoDB" id="9794671at2"/>
<dbReference type="Proteomes" id="UP000244180">
    <property type="component" value="Unassembled WGS sequence"/>
</dbReference>
<organism evidence="2 4">
    <name type="scientific">Hydrogenibacillus schlegelii</name>
    <name type="common">Bacillus schlegelii</name>
    <dbReference type="NCBI Taxonomy" id="1484"/>
    <lineage>
        <taxon>Bacteria</taxon>
        <taxon>Bacillati</taxon>
        <taxon>Bacillota</taxon>
        <taxon>Bacilli</taxon>
        <taxon>Bacillales</taxon>
        <taxon>Bacillales Family X. Incertae Sedis</taxon>
        <taxon>Hydrogenibacillus</taxon>
    </lineage>
</organism>
<dbReference type="GO" id="GO:0030435">
    <property type="term" value="P:sporulation resulting in formation of a cellular spore"/>
    <property type="evidence" value="ECO:0007669"/>
    <property type="project" value="InterPro"/>
</dbReference>
<sequence>MPRRWLRWLILIVALLLTLSFILPYFVPFFALASPSDGPTVRIALFLETADGRLPAIDDVTVTAVDLARREVNGGLRPSFAGVALPPAGNDRTSLRLGLNGYRLRLLETPNPEEALRAAQFFSTKGLKTVLTTATAGGKTVYRLESPAYAALSGGGSRPNALAAVEPAYRQALAAFRPGAQPRRIGPWGFFAAFESPEKAAAAADRLQAAGYEAVLAYRVQNGKAAVGVFFGAAADEAGRTALLGEIGPRLAALLGASAKPDPVGPTDPVVLSERDVLFGAPGNAVERLRVPLAGELAVASGGGAVRVEEKKDGRSYRGQIVVTAASGRLAVINALPVEAYLYGVVGVEMASGWPMEALKAQAVLARTYALGNLKKYGVADLSDTTYDQAYEGLDREAADVRQAVDATRGEVLTVGGRPAQALYSSNAGGMSAHGTEVWGNDVSYLRPVPSPDDAPLRAAPLWYRIQRSDGRIGYVHGAYVRPTGGTNAAGFPYGIVTGDNVNFRPSPGTERAPIGTLAKGEYVVLLEAVRQNNAYRWMERPYTGLELMQMLNDRAAAALPAPLTVPVERLAVAERGPSGRVLALAVDDLLLRPKAPDSFRAFLAPRGEAGVRSTRFDVEAMGELAILGAGGRLRALPEKGAAVSAVQSGGRVTASVGGPSGEIVLLGGKPAGVAGARLSAALPASFALLEDEGALAPDGRPVRVASLVPAFRLVGYGYGHGLGLSQYGAKALAEAGKSYASILQHYFQGAALERRY</sequence>
<feature type="domain" description="Sporulation stage II protein D amidase enhancer LytB N-terminal" evidence="1">
    <location>
        <begin position="328"/>
        <end position="414"/>
    </location>
</feature>
<protein>
    <submittedName>
        <fullName evidence="3">Stage II sporulation protein D (SpoIID)</fullName>
    </submittedName>
</protein>
<reference evidence="3 5" key="2">
    <citation type="submission" date="2017-08" db="EMBL/GenBank/DDBJ databases">
        <title>Burning lignite coal seam in the remote Altai Mountains harbors a hydrogen-driven thermophilic microbial community.</title>
        <authorList>
            <person name="Kadnikov V.V."/>
            <person name="Mardanov A.V."/>
            <person name="Ivasenko D."/>
            <person name="Beletsky A.V."/>
            <person name="Karnachuk O.V."/>
            <person name="Ravin N.V."/>
        </authorList>
    </citation>
    <scope>NUCLEOTIDE SEQUENCE [LARGE SCALE GENOMIC DNA]</scope>
    <source>
        <strain evidence="3">AL33</strain>
    </source>
</reference>
<dbReference type="RefSeq" id="WP_066198529.1">
    <property type="nucleotide sequence ID" value="NZ_CBCSAS010000028.1"/>
</dbReference>
<dbReference type="Pfam" id="PF08486">
    <property type="entry name" value="SpoIID"/>
    <property type="match status" value="1"/>
</dbReference>
<reference evidence="2 4" key="1">
    <citation type="submission" date="2015-09" db="EMBL/GenBank/DDBJ databases">
        <title>Draft genome sequence of Hydrogenibacillus schlegelii DSM 2000.</title>
        <authorList>
            <person name="Hemp J."/>
        </authorList>
    </citation>
    <scope>NUCLEOTIDE SEQUENCE [LARGE SCALE GENOMIC DNA]</scope>
    <source>
        <strain evidence="2 4">MA 48</strain>
    </source>
</reference>
<dbReference type="NCBIfam" id="TIGR02669">
    <property type="entry name" value="SpoIID_LytB"/>
    <property type="match status" value="1"/>
</dbReference>
<dbReference type="InterPro" id="IPR051922">
    <property type="entry name" value="Bact_Sporulation_Assoc"/>
</dbReference>
<comment type="caution">
    <text evidence="2">The sequence shown here is derived from an EMBL/GenBank/DDBJ whole genome shotgun (WGS) entry which is preliminary data.</text>
</comment>
<evidence type="ECO:0000313" key="2">
    <source>
        <dbReference type="EMBL" id="OAR05236.1"/>
    </source>
</evidence>
<evidence type="ECO:0000259" key="1">
    <source>
        <dbReference type="Pfam" id="PF08486"/>
    </source>
</evidence>
<dbReference type="STRING" id="1484.SA87_05580"/>
<dbReference type="InterPro" id="IPR013693">
    <property type="entry name" value="SpoIID/LytB_N"/>
</dbReference>
<dbReference type="EMBL" id="JXBB01000003">
    <property type="protein sequence ID" value="OAR05236.1"/>
    <property type="molecule type" value="Genomic_DNA"/>
</dbReference>
<proteinExistence type="predicted"/>
<evidence type="ECO:0000313" key="5">
    <source>
        <dbReference type="Proteomes" id="UP000244180"/>
    </source>
</evidence>
<gene>
    <name evidence="3" type="ORF">HSCHL_1997</name>
    <name evidence="2" type="ORF">SA87_05580</name>
</gene>
<dbReference type="PANTHER" id="PTHR30032">
    <property type="entry name" value="N-ACETYLMURAMOYL-L-ALANINE AMIDASE-RELATED"/>
    <property type="match status" value="1"/>
</dbReference>
<dbReference type="PANTHER" id="PTHR30032:SF4">
    <property type="entry name" value="AMIDASE ENHANCER"/>
    <property type="match status" value="1"/>
</dbReference>
<dbReference type="Proteomes" id="UP000243024">
    <property type="component" value="Unassembled WGS sequence"/>
</dbReference>
<name>A0A179IRB4_HYDSH</name>
<dbReference type="EMBL" id="PEBV01000015">
    <property type="protein sequence ID" value="PTQ53502.1"/>
    <property type="molecule type" value="Genomic_DNA"/>
</dbReference>
<evidence type="ECO:0000313" key="3">
    <source>
        <dbReference type="EMBL" id="PTQ53502.1"/>
    </source>
</evidence>
<dbReference type="InterPro" id="IPR013486">
    <property type="entry name" value="SpoIID/LytB"/>
</dbReference>